<organism evidence="2 3">
    <name type="scientific">Podospora appendiculata</name>
    <dbReference type="NCBI Taxonomy" id="314037"/>
    <lineage>
        <taxon>Eukaryota</taxon>
        <taxon>Fungi</taxon>
        <taxon>Dikarya</taxon>
        <taxon>Ascomycota</taxon>
        <taxon>Pezizomycotina</taxon>
        <taxon>Sordariomycetes</taxon>
        <taxon>Sordariomycetidae</taxon>
        <taxon>Sordariales</taxon>
        <taxon>Podosporaceae</taxon>
        <taxon>Podospora</taxon>
    </lineage>
</organism>
<evidence type="ECO:0000313" key="2">
    <source>
        <dbReference type="EMBL" id="KAK3692979.1"/>
    </source>
</evidence>
<dbReference type="EMBL" id="JAULSO010000001">
    <property type="protein sequence ID" value="KAK3692979.1"/>
    <property type="molecule type" value="Genomic_DNA"/>
</dbReference>
<feature type="compositionally biased region" description="Basic and acidic residues" evidence="1">
    <location>
        <begin position="157"/>
        <end position="172"/>
    </location>
</feature>
<name>A0AAE1CG17_9PEZI</name>
<gene>
    <name evidence="2" type="ORF">B0T22DRAFT_504262</name>
</gene>
<sequence>YLQQCYLLTLITDLWPGLPHPLKRQRYTVCVRWAVFPQQLEDAFCVEDLSMVSELEKLSEFFKYTFADILDVVRDTAPPREQWPPRTTTKSTLADVQLARKALEAKLLQNTGLPKRNFNIGEESGKSSVASFGASPAGSSRSEPYCYPKHREFDLGDISAHRTEGRNSRDGVDYGDGNGNEGELTRMENEFGNLSWSPAQL</sequence>
<protein>
    <submittedName>
        <fullName evidence="2">Uncharacterized protein</fullName>
    </submittedName>
</protein>
<feature type="region of interest" description="Disordered" evidence="1">
    <location>
        <begin position="157"/>
        <end position="201"/>
    </location>
</feature>
<feature type="non-terminal residue" evidence="2">
    <location>
        <position position="1"/>
    </location>
</feature>
<evidence type="ECO:0000313" key="3">
    <source>
        <dbReference type="Proteomes" id="UP001270362"/>
    </source>
</evidence>
<proteinExistence type="predicted"/>
<reference evidence="2" key="2">
    <citation type="submission" date="2023-06" db="EMBL/GenBank/DDBJ databases">
        <authorList>
            <consortium name="Lawrence Berkeley National Laboratory"/>
            <person name="Haridas S."/>
            <person name="Hensen N."/>
            <person name="Bonometti L."/>
            <person name="Westerberg I."/>
            <person name="Brannstrom I.O."/>
            <person name="Guillou S."/>
            <person name="Cros-Aarteil S."/>
            <person name="Calhoun S."/>
            <person name="Kuo A."/>
            <person name="Mondo S."/>
            <person name="Pangilinan J."/>
            <person name="Riley R."/>
            <person name="Labutti K."/>
            <person name="Andreopoulos B."/>
            <person name="Lipzen A."/>
            <person name="Chen C."/>
            <person name="Yanf M."/>
            <person name="Daum C."/>
            <person name="Ng V."/>
            <person name="Clum A."/>
            <person name="Steindorff A."/>
            <person name="Ohm R."/>
            <person name="Martin F."/>
            <person name="Silar P."/>
            <person name="Natvig D."/>
            <person name="Lalanne C."/>
            <person name="Gautier V."/>
            <person name="Ament-Velasquez S.L."/>
            <person name="Kruys A."/>
            <person name="Hutchinson M.I."/>
            <person name="Powell A.J."/>
            <person name="Barry K."/>
            <person name="Miller A.N."/>
            <person name="Grigoriev I.V."/>
            <person name="Debuchy R."/>
            <person name="Gladieux P."/>
            <person name="Thoren M.H."/>
            <person name="Johannesson H."/>
        </authorList>
    </citation>
    <scope>NUCLEOTIDE SEQUENCE</scope>
    <source>
        <strain evidence="2">CBS 314.62</strain>
    </source>
</reference>
<comment type="caution">
    <text evidence="2">The sequence shown here is derived from an EMBL/GenBank/DDBJ whole genome shotgun (WGS) entry which is preliminary data.</text>
</comment>
<keyword evidence="3" id="KW-1185">Reference proteome</keyword>
<accession>A0AAE1CG17</accession>
<evidence type="ECO:0000256" key="1">
    <source>
        <dbReference type="SAM" id="MobiDB-lite"/>
    </source>
</evidence>
<dbReference type="AlphaFoldDB" id="A0AAE1CG17"/>
<reference evidence="2" key="1">
    <citation type="journal article" date="2023" name="Mol. Phylogenet. Evol.">
        <title>Genome-scale phylogeny and comparative genomics of the fungal order Sordariales.</title>
        <authorList>
            <person name="Hensen N."/>
            <person name="Bonometti L."/>
            <person name="Westerberg I."/>
            <person name="Brannstrom I.O."/>
            <person name="Guillou S."/>
            <person name="Cros-Aarteil S."/>
            <person name="Calhoun S."/>
            <person name="Haridas S."/>
            <person name="Kuo A."/>
            <person name="Mondo S."/>
            <person name="Pangilinan J."/>
            <person name="Riley R."/>
            <person name="LaButti K."/>
            <person name="Andreopoulos B."/>
            <person name="Lipzen A."/>
            <person name="Chen C."/>
            <person name="Yan M."/>
            <person name="Daum C."/>
            <person name="Ng V."/>
            <person name="Clum A."/>
            <person name="Steindorff A."/>
            <person name="Ohm R.A."/>
            <person name="Martin F."/>
            <person name="Silar P."/>
            <person name="Natvig D.O."/>
            <person name="Lalanne C."/>
            <person name="Gautier V."/>
            <person name="Ament-Velasquez S.L."/>
            <person name="Kruys A."/>
            <person name="Hutchinson M.I."/>
            <person name="Powell A.J."/>
            <person name="Barry K."/>
            <person name="Miller A.N."/>
            <person name="Grigoriev I.V."/>
            <person name="Debuchy R."/>
            <person name="Gladieux P."/>
            <person name="Hiltunen Thoren M."/>
            <person name="Johannesson H."/>
        </authorList>
    </citation>
    <scope>NUCLEOTIDE SEQUENCE</scope>
    <source>
        <strain evidence="2">CBS 314.62</strain>
    </source>
</reference>
<feature type="compositionally biased region" description="Polar residues" evidence="1">
    <location>
        <begin position="192"/>
        <end position="201"/>
    </location>
</feature>
<dbReference type="Proteomes" id="UP001270362">
    <property type="component" value="Unassembled WGS sequence"/>
</dbReference>